<dbReference type="EMBL" id="CACSLK010024787">
    <property type="protein sequence ID" value="CAA0824653.1"/>
    <property type="molecule type" value="Genomic_DNA"/>
</dbReference>
<reference evidence="1" key="1">
    <citation type="submission" date="2019-12" db="EMBL/GenBank/DDBJ databases">
        <authorList>
            <person name="Scholes J."/>
        </authorList>
    </citation>
    <scope>NUCLEOTIDE SEQUENCE</scope>
</reference>
<dbReference type="OrthoDB" id="286811at2759"/>
<keyword evidence="2" id="KW-1185">Reference proteome</keyword>
<dbReference type="Proteomes" id="UP001153555">
    <property type="component" value="Unassembled WGS sequence"/>
</dbReference>
<sequence>MFVLSMDIAALDIKYFSQDKRRNQPQIKLTVLKEADVERMMKDSSFDLGDFHRPYLSASREVSAAQKNPNSLDEDDIFLLKNFSCFIPSLLPHFQANFRYYSVSMIMYVSLFVVEECNMGIACLYSAVDPLRKRLGSGQVEELIEEPEDDLKLIRNMNCWSPAGDSGFVGRVPTRRKPN</sequence>
<accession>A0A9N7N796</accession>
<dbReference type="PANTHER" id="PTHR36391">
    <property type="entry name" value="FURRY"/>
    <property type="match status" value="1"/>
</dbReference>
<comment type="caution">
    <text evidence="1">The sequence shown here is derived from an EMBL/GenBank/DDBJ whole genome shotgun (WGS) entry which is preliminary data.</text>
</comment>
<dbReference type="PANTHER" id="PTHR36391:SF1">
    <property type="entry name" value="FURRY"/>
    <property type="match status" value="1"/>
</dbReference>
<evidence type="ECO:0000313" key="2">
    <source>
        <dbReference type="Proteomes" id="UP001153555"/>
    </source>
</evidence>
<dbReference type="AlphaFoldDB" id="A0A9N7N796"/>
<name>A0A9N7N796_STRHE</name>
<evidence type="ECO:0000313" key="1">
    <source>
        <dbReference type="EMBL" id="CAA0824653.1"/>
    </source>
</evidence>
<gene>
    <name evidence="1" type="ORF">SHERM_21558</name>
</gene>
<organism evidence="1 2">
    <name type="scientific">Striga hermonthica</name>
    <name type="common">Purple witchweed</name>
    <name type="synonym">Buchnera hermonthica</name>
    <dbReference type="NCBI Taxonomy" id="68872"/>
    <lineage>
        <taxon>Eukaryota</taxon>
        <taxon>Viridiplantae</taxon>
        <taxon>Streptophyta</taxon>
        <taxon>Embryophyta</taxon>
        <taxon>Tracheophyta</taxon>
        <taxon>Spermatophyta</taxon>
        <taxon>Magnoliopsida</taxon>
        <taxon>eudicotyledons</taxon>
        <taxon>Gunneridae</taxon>
        <taxon>Pentapetalae</taxon>
        <taxon>asterids</taxon>
        <taxon>lamiids</taxon>
        <taxon>Lamiales</taxon>
        <taxon>Orobanchaceae</taxon>
        <taxon>Buchnereae</taxon>
        <taxon>Striga</taxon>
    </lineage>
</organism>
<protein>
    <submittedName>
        <fullName evidence="1">Probable NADH dehydrogenase</fullName>
    </submittedName>
</protein>
<proteinExistence type="predicted"/>